<evidence type="ECO:0000256" key="1">
    <source>
        <dbReference type="SAM" id="Phobius"/>
    </source>
</evidence>
<dbReference type="Proteomes" id="UP001166251">
    <property type="component" value="Unassembled WGS sequence"/>
</dbReference>
<proteinExistence type="predicted"/>
<feature type="transmembrane region" description="Helical" evidence="1">
    <location>
        <begin position="69"/>
        <end position="89"/>
    </location>
</feature>
<feature type="transmembrane region" description="Helical" evidence="1">
    <location>
        <begin position="6"/>
        <end position="23"/>
    </location>
</feature>
<keyword evidence="1" id="KW-0472">Membrane</keyword>
<comment type="caution">
    <text evidence="2">The sequence shown here is derived from an EMBL/GenBank/DDBJ whole genome shotgun (WGS) entry which is preliminary data.</text>
</comment>
<gene>
    <name evidence="2" type="ORF">K0504_16625</name>
</gene>
<evidence type="ECO:0000313" key="3">
    <source>
        <dbReference type="Proteomes" id="UP001166251"/>
    </source>
</evidence>
<organism evidence="2 3">
    <name type="scientific">Neiella holothuriorum</name>
    <dbReference type="NCBI Taxonomy" id="2870530"/>
    <lineage>
        <taxon>Bacteria</taxon>
        <taxon>Pseudomonadati</taxon>
        <taxon>Pseudomonadota</taxon>
        <taxon>Gammaproteobacteria</taxon>
        <taxon>Alteromonadales</taxon>
        <taxon>Echinimonadaceae</taxon>
        <taxon>Neiella</taxon>
    </lineage>
</organism>
<reference evidence="2" key="1">
    <citation type="submission" date="2021-07" db="EMBL/GenBank/DDBJ databases">
        <title>Neiella marina sp. nov., isolated from the intestinal content of sea cucumber Apostichopus japonicus.</title>
        <authorList>
            <person name="Bai X."/>
        </authorList>
    </citation>
    <scope>NUCLEOTIDE SEQUENCE</scope>
    <source>
        <strain evidence="2">126</strain>
    </source>
</reference>
<feature type="transmembrane region" description="Helical" evidence="1">
    <location>
        <begin position="35"/>
        <end position="54"/>
    </location>
</feature>
<keyword evidence="1" id="KW-1133">Transmembrane helix</keyword>
<dbReference type="EMBL" id="JAHZSS010000026">
    <property type="protein sequence ID" value="MBW8192665.1"/>
    <property type="molecule type" value="Genomic_DNA"/>
</dbReference>
<name>A0ABS7EKB0_9GAMM</name>
<protein>
    <submittedName>
        <fullName evidence="2">Uncharacterized protein</fullName>
    </submittedName>
</protein>
<dbReference type="RefSeq" id="WP_220105287.1">
    <property type="nucleotide sequence ID" value="NZ_JAHZSS010000026.1"/>
</dbReference>
<evidence type="ECO:0000313" key="2">
    <source>
        <dbReference type="EMBL" id="MBW8192665.1"/>
    </source>
</evidence>
<keyword evidence="3" id="KW-1185">Reference proteome</keyword>
<sequence length="98" mass="11314">MSPEFIILLLNGVLLVVAYFWLYPSFVSSDLKRLLINDVLASGVAIVIAGVLFYGKGVVFNAVLFEANWFWFTLLSYFVLEIPFSVVYCNKYDLWRKF</sequence>
<keyword evidence="1" id="KW-0812">Transmembrane</keyword>
<accession>A0ABS7EKB0</accession>